<reference evidence="2 3" key="1">
    <citation type="submission" date="2020-03" db="EMBL/GenBank/DDBJ databases">
        <title>Bradyrhizobium diversity isolated from nodules of Indigofera sp.</title>
        <authorList>
            <person name="Klepa M."/>
            <person name="Helene L."/>
            <person name="Hungria M."/>
        </authorList>
    </citation>
    <scope>NUCLEOTIDE SEQUENCE [LARGE SCALE GENOMIC DNA]</scope>
    <source>
        <strain evidence="2 3">WSM 1791</strain>
    </source>
</reference>
<keyword evidence="1" id="KW-0812">Transmembrane</keyword>
<feature type="transmembrane region" description="Helical" evidence="1">
    <location>
        <begin position="158"/>
        <end position="177"/>
    </location>
</feature>
<feature type="transmembrane region" description="Helical" evidence="1">
    <location>
        <begin position="189"/>
        <end position="207"/>
    </location>
</feature>
<sequence length="240" mass="27044">MFRFLRFEIGGGSTLVWTLIFLSPYLNVEALARVDAVKVLAFVFGSVSVAIPLGNVIHQASDSLLSPYASRRLLFWPRAVLAYLKSELGPTAASFRDQTFQAILVFSKARNRVTKNAISNTTLDKCSQVSESQTDFKADILREEIANRYSYYYARVENGAVAPILGWLFCVPGLKLFESTIYILQRPTFPVWWLVTAATIAGILILWRVPQLFRELDDLEVALVSLQRDCWPRMGLNGLD</sequence>
<name>A0A7Y4LVV2_9BRAD</name>
<dbReference type="AlphaFoldDB" id="A0A7Y4LVV2"/>
<feature type="transmembrane region" description="Helical" evidence="1">
    <location>
        <begin position="39"/>
        <end position="57"/>
    </location>
</feature>
<gene>
    <name evidence="2" type="ORF">HCN58_13295</name>
</gene>
<comment type="caution">
    <text evidence="2">The sequence shown here is derived from an EMBL/GenBank/DDBJ whole genome shotgun (WGS) entry which is preliminary data.</text>
</comment>
<protein>
    <submittedName>
        <fullName evidence="2">Uncharacterized protein</fullName>
    </submittedName>
</protein>
<accession>A0A7Y4LVV2</accession>
<dbReference type="EMBL" id="JAAVLX010000004">
    <property type="protein sequence ID" value="NOJ40561.1"/>
    <property type="molecule type" value="Genomic_DNA"/>
</dbReference>
<evidence type="ECO:0000313" key="3">
    <source>
        <dbReference type="Proteomes" id="UP000544122"/>
    </source>
</evidence>
<evidence type="ECO:0000313" key="2">
    <source>
        <dbReference type="EMBL" id="NOJ40561.1"/>
    </source>
</evidence>
<dbReference type="Proteomes" id="UP000544122">
    <property type="component" value="Unassembled WGS sequence"/>
</dbReference>
<keyword evidence="1" id="KW-0472">Membrane</keyword>
<keyword evidence="1" id="KW-1133">Transmembrane helix</keyword>
<evidence type="ECO:0000256" key="1">
    <source>
        <dbReference type="SAM" id="Phobius"/>
    </source>
</evidence>
<organism evidence="2 3">
    <name type="scientific">Bradyrhizobium australiense</name>
    <dbReference type="NCBI Taxonomy" id="2721161"/>
    <lineage>
        <taxon>Bacteria</taxon>
        <taxon>Pseudomonadati</taxon>
        <taxon>Pseudomonadota</taxon>
        <taxon>Alphaproteobacteria</taxon>
        <taxon>Hyphomicrobiales</taxon>
        <taxon>Nitrobacteraceae</taxon>
        <taxon>Bradyrhizobium</taxon>
    </lineage>
</organism>
<dbReference type="RefSeq" id="WP_171579823.1">
    <property type="nucleotide sequence ID" value="NZ_JAAVLX010000004.1"/>
</dbReference>
<proteinExistence type="predicted"/>
<feature type="transmembrane region" description="Helical" evidence="1">
    <location>
        <begin position="7"/>
        <end position="27"/>
    </location>
</feature>
<keyword evidence="3" id="KW-1185">Reference proteome</keyword>